<dbReference type="RefSeq" id="WP_176278297.1">
    <property type="nucleotide sequence ID" value="NZ_JABWMH010000001.1"/>
</dbReference>
<reference evidence="2 3" key="1">
    <citation type="submission" date="2020-06" db="EMBL/GenBank/DDBJ databases">
        <authorList>
            <person name="Kim S.-J."/>
            <person name="Park S.-J."/>
        </authorList>
    </citation>
    <scope>NUCLEOTIDE SEQUENCE [LARGE SCALE GENOMIC DNA]</scope>
    <source>
        <strain evidence="2 3">SW-151</strain>
    </source>
</reference>
<sequence length="56" mass="6283">MYEHFNDASLANLSKSDLAALLANYLARLNATENEAEKAHVRSDIAIIQKYLFNLS</sequence>
<evidence type="ECO:0000313" key="3">
    <source>
        <dbReference type="Proteomes" id="UP000652427"/>
    </source>
</evidence>
<keyword evidence="3" id="KW-1185">Reference proteome</keyword>
<name>A0ABX2MZ91_9SPHN</name>
<proteinExistence type="predicted"/>
<feature type="coiled-coil region" evidence="1">
    <location>
        <begin position="15"/>
        <end position="42"/>
    </location>
</feature>
<dbReference type="Proteomes" id="UP000652427">
    <property type="component" value="Unassembled WGS sequence"/>
</dbReference>
<keyword evidence="1" id="KW-0175">Coiled coil</keyword>
<accession>A0ABX2MZ91</accession>
<dbReference type="EMBL" id="JABWMH010000001">
    <property type="protein sequence ID" value="NVD26775.1"/>
    <property type="molecule type" value="Genomic_DNA"/>
</dbReference>
<evidence type="ECO:0000313" key="2">
    <source>
        <dbReference type="EMBL" id="NVD26775.1"/>
    </source>
</evidence>
<gene>
    <name evidence="2" type="ORF">HUO14_02505</name>
</gene>
<evidence type="ECO:0000256" key="1">
    <source>
        <dbReference type="SAM" id="Coils"/>
    </source>
</evidence>
<protein>
    <submittedName>
        <fullName evidence="2">Uncharacterized protein</fullName>
    </submittedName>
</protein>
<comment type="caution">
    <text evidence="2">The sequence shown here is derived from an EMBL/GenBank/DDBJ whole genome shotgun (WGS) entry which is preliminary data.</text>
</comment>
<organism evidence="2 3">
    <name type="scientific">Parasphingorhabdus flavimaris</name>
    <dbReference type="NCBI Taxonomy" id="266812"/>
    <lineage>
        <taxon>Bacteria</taxon>
        <taxon>Pseudomonadati</taxon>
        <taxon>Pseudomonadota</taxon>
        <taxon>Alphaproteobacteria</taxon>
        <taxon>Sphingomonadales</taxon>
        <taxon>Sphingomonadaceae</taxon>
        <taxon>Parasphingorhabdus</taxon>
    </lineage>
</organism>